<protein>
    <submittedName>
        <fullName evidence="1">Uncharacterized protein</fullName>
    </submittedName>
</protein>
<proteinExistence type="predicted"/>
<comment type="caution">
    <text evidence="1">The sequence shown here is derived from an EMBL/GenBank/DDBJ whole genome shotgun (WGS) entry which is preliminary data.</text>
</comment>
<reference evidence="1 2" key="1">
    <citation type="submission" date="2018-08" db="EMBL/GenBank/DDBJ databases">
        <title>Draft genome of candidate division NPL-UPA2 bacterium Unc8 that adapted to ultra-basic serpentinizing groundwater.</title>
        <authorList>
            <person name="Ishii S."/>
            <person name="Suzuki S."/>
            <person name="Nealson K.H."/>
        </authorList>
    </citation>
    <scope>NUCLEOTIDE SEQUENCE [LARGE SCALE GENOMIC DNA]</scope>
    <source>
        <strain evidence="1">Unc8</strain>
    </source>
</reference>
<name>A0A399FUE5_UNCN2</name>
<evidence type="ECO:0000313" key="1">
    <source>
        <dbReference type="EMBL" id="RIH99620.1"/>
    </source>
</evidence>
<sequence>MEDVGHIVWYADLDKLDLKDPWLKKWWIQQVLIHGRFENISCLNFDEIKKVLPSLRLTEKIKSLWEDYFRYEKA</sequence>
<organism evidence="1 2">
    <name type="scientific">candidate division NPL-UPA2 bacterium Unc8</name>
    <dbReference type="NCBI Taxonomy" id="1980939"/>
    <lineage>
        <taxon>Bacteria</taxon>
    </lineage>
</organism>
<dbReference type="AlphaFoldDB" id="A0A399FUE5"/>
<dbReference type="Proteomes" id="UP000266287">
    <property type="component" value="Unassembled WGS sequence"/>
</dbReference>
<accession>A0A399FUE5</accession>
<dbReference type="EMBL" id="NDHY01000017">
    <property type="protein sequence ID" value="RIH99620.1"/>
    <property type="molecule type" value="Genomic_DNA"/>
</dbReference>
<gene>
    <name evidence="1" type="ORF">B9J77_05030</name>
</gene>
<evidence type="ECO:0000313" key="2">
    <source>
        <dbReference type="Proteomes" id="UP000266287"/>
    </source>
</evidence>